<feature type="region of interest" description="Disordered" evidence="1">
    <location>
        <begin position="103"/>
        <end position="125"/>
    </location>
</feature>
<comment type="caution">
    <text evidence="2">The sequence shown here is derived from an EMBL/GenBank/DDBJ whole genome shotgun (WGS) entry which is preliminary data.</text>
</comment>
<accession>A0A5D3BZJ5</accession>
<dbReference type="PANTHER" id="PTHR48258">
    <property type="entry name" value="DUF4218 DOMAIN-CONTAINING PROTEIN-RELATED"/>
    <property type="match status" value="1"/>
</dbReference>
<evidence type="ECO:0000313" key="2">
    <source>
        <dbReference type="EMBL" id="TYK04312.1"/>
    </source>
</evidence>
<dbReference type="EMBL" id="SSTD01014408">
    <property type="protein sequence ID" value="TYK04312.1"/>
    <property type="molecule type" value="Genomic_DNA"/>
</dbReference>
<dbReference type="PANTHER" id="PTHR48258:SF6">
    <property type="entry name" value="LEUCINE-RICH REPEAT DOMAIN, L DOMAIN-CONTAINING PROTEIN"/>
    <property type="match status" value="1"/>
</dbReference>
<evidence type="ECO:0000256" key="1">
    <source>
        <dbReference type="SAM" id="MobiDB-lite"/>
    </source>
</evidence>
<gene>
    <name evidence="2" type="ORF">E5676_scaffold527G00410</name>
</gene>
<proteinExistence type="predicted"/>
<dbReference type="Proteomes" id="UP000321947">
    <property type="component" value="Unassembled WGS sequence"/>
</dbReference>
<dbReference type="AlphaFoldDB" id="A0A5D3BZJ5"/>
<feature type="region of interest" description="Disordered" evidence="1">
    <location>
        <begin position="205"/>
        <end position="234"/>
    </location>
</feature>
<reference evidence="2 3" key="1">
    <citation type="submission" date="2019-08" db="EMBL/GenBank/DDBJ databases">
        <title>Draft genome sequences of two oriental melons (Cucumis melo L. var makuwa).</title>
        <authorList>
            <person name="Kwon S.-Y."/>
        </authorList>
    </citation>
    <scope>NUCLEOTIDE SEQUENCE [LARGE SCALE GENOMIC DNA]</scope>
    <source>
        <strain evidence="3">cv. Chang Bougi</strain>
        <tissue evidence="2">Leaf</tissue>
    </source>
</reference>
<protein>
    <submittedName>
        <fullName evidence="2">CACTA en-spm transposon protein</fullName>
    </submittedName>
</protein>
<evidence type="ECO:0000313" key="3">
    <source>
        <dbReference type="Proteomes" id="UP000321947"/>
    </source>
</evidence>
<organism evidence="2 3">
    <name type="scientific">Cucumis melo var. makuwa</name>
    <name type="common">Oriental melon</name>
    <dbReference type="NCBI Taxonomy" id="1194695"/>
    <lineage>
        <taxon>Eukaryota</taxon>
        <taxon>Viridiplantae</taxon>
        <taxon>Streptophyta</taxon>
        <taxon>Embryophyta</taxon>
        <taxon>Tracheophyta</taxon>
        <taxon>Spermatophyta</taxon>
        <taxon>Magnoliopsida</taxon>
        <taxon>eudicotyledons</taxon>
        <taxon>Gunneridae</taxon>
        <taxon>Pentapetalae</taxon>
        <taxon>rosids</taxon>
        <taxon>fabids</taxon>
        <taxon>Cucurbitales</taxon>
        <taxon>Cucurbitaceae</taxon>
        <taxon>Benincaseae</taxon>
        <taxon>Cucumis</taxon>
    </lineage>
</organism>
<name>A0A5D3BZJ5_CUCMM</name>
<sequence length="234" mass="27205">MGSLLNVLCYSGCIVGGVRFHLVERDFRCTIQNSGVMVIGESSGGGSGDNNFYGVLDKMLDVQYSMRRRVWIFKCIMSSSPSSFKETDALFLVFVDEFNNAGRSPSMDDNSDGTQPSPNPRRRQQSRNLELERYIHKHALNRFVKHQMLTSFKEFRGDCHRHFKKYNDPEQARANSVYRLVGRLKDWSYLCDHYMSHAFKEKSWTNKATRQKQPYNHSSRSKSLLQQQHELTEK</sequence>